<dbReference type="PANTHER" id="PTHR33630:SF9">
    <property type="entry name" value="CUTINASE 4"/>
    <property type="match status" value="1"/>
</dbReference>
<keyword evidence="8" id="KW-1185">Reference proteome</keyword>
<keyword evidence="6" id="KW-1133">Transmembrane helix</keyword>
<feature type="transmembrane region" description="Helical" evidence="6">
    <location>
        <begin position="21"/>
        <end position="41"/>
    </location>
</feature>
<dbReference type="RefSeq" id="WP_344991480.1">
    <property type="nucleotide sequence ID" value="NZ_BAABFR010000009.1"/>
</dbReference>
<organism evidence="7 8">
    <name type="scientific">Tsukamurella soli</name>
    <dbReference type="NCBI Taxonomy" id="644556"/>
    <lineage>
        <taxon>Bacteria</taxon>
        <taxon>Bacillati</taxon>
        <taxon>Actinomycetota</taxon>
        <taxon>Actinomycetes</taxon>
        <taxon>Mycobacteriales</taxon>
        <taxon>Tsukamurellaceae</taxon>
        <taxon>Tsukamurella</taxon>
    </lineage>
</organism>
<name>A0ABP8J706_9ACTN</name>
<comment type="similarity">
    <text evidence="1">Belongs to the cutinase family.</text>
</comment>
<keyword evidence="4" id="KW-1015">Disulfide bond</keyword>
<protein>
    <submittedName>
        <fullName evidence="7">Cutinase family protein</fullName>
    </submittedName>
</protein>
<proteinExistence type="inferred from homology"/>
<accession>A0ABP8J706</accession>
<evidence type="ECO:0000313" key="7">
    <source>
        <dbReference type="EMBL" id="GAA4386168.1"/>
    </source>
</evidence>
<sequence>MSRPTQPGRPGRRRPSALAMGVGIIALVAIVLVIILVISLLSSGPSAPPITSPSSSAAPSSSAVAKPASQPADCPDVLMIAIPGTWESKSTDDPIHPKANPNSLMLKVTAPLQNAFPGARLEAWTTPYIAQLSNPIAIPPDGQASYTTSREQGDSRTRAELTTMYARCPLTSVILTGFSQGAAIAGDIASDIGNGKGPIPADNVIGVGLISDSRREPGYSNTVGPDPTGVGVEVAFNGLDIDGLTLRGQRPGGFGTLKGRTWSLCGSHDPICNEPADVFDVNAIATTMPKLQSVLTGNSHALYATTQDWSYKGESAVVWMGHWASGLINAAPRPKHS</sequence>
<keyword evidence="2" id="KW-0719">Serine esterase</keyword>
<dbReference type="SUPFAM" id="SSF53474">
    <property type="entry name" value="alpha/beta-Hydrolases"/>
    <property type="match status" value="1"/>
</dbReference>
<dbReference type="InterPro" id="IPR000675">
    <property type="entry name" value="Cutinase/axe"/>
</dbReference>
<dbReference type="Proteomes" id="UP001500635">
    <property type="component" value="Unassembled WGS sequence"/>
</dbReference>
<evidence type="ECO:0000256" key="5">
    <source>
        <dbReference type="SAM" id="MobiDB-lite"/>
    </source>
</evidence>
<evidence type="ECO:0000256" key="4">
    <source>
        <dbReference type="ARBA" id="ARBA00023157"/>
    </source>
</evidence>
<keyword evidence="3" id="KW-0378">Hydrolase</keyword>
<evidence type="ECO:0000256" key="1">
    <source>
        <dbReference type="ARBA" id="ARBA00007534"/>
    </source>
</evidence>
<dbReference type="InterPro" id="IPR029058">
    <property type="entry name" value="AB_hydrolase_fold"/>
</dbReference>
<gene>
    <name evidence="7" type="ORF">GCM10023147_09040</name>
</gene>
<evidence type="ECO:0000256" key="6">
    <source>
        <dbReference type="SAM" id="Phobius"/>
    </source>
</evidence>
<feature type="compositionally biased region" description="Low complexity" evidence="5">
    <location>
        <begin position="52"/>
        <end position="71"/>
    </location>
</feature>
<dbReference type="Pfam" id="PF01083">
    <property type="entry name" value="Cutinase"/>
    <property type="match status" value="1"/>
</dbReference>
<comment type="caution">
    <text evidence="7">The sequence shown here is derived from an EMBL/GenBank/DDBJ whole genome shotgun (WGS) entry which is preliminary data.</text>
</comment>
<dbReference type="Gene3D" id="3.40.50.1820">
    <property type="entry name" value="alpha/beta hydrolase"/>
    <property type="match status" value="1"/>
</dbReference>
<dbReference type="EMBL" id="BAABFR010000009">
    <property type="protein sequence ID" value="GAA4386168.1"/>
    <property type="molecule type" value="Genomic_DNA"/>
</dbReference>
<dbReference type="PANTHER" id="PTHR33630">
    <property type="entry name" value="CUTINASE RV1984C-RELATED-RELATED"/>
    <property type="match status" value="1"/>
</dbReference>
<evidence type="ECO:0000256" key="3">
    <source>
        <dbReference type="ARBA" id="ARBA00022801"/>
    </source>
</evidence>
<reference evidence="8" key="1">
    <citation type="journal article" date="2019" name="Int. J. Syst. Evol. Microbiol.">
        <title>The Global Catalogue of Microorganisms (GCM) 10K type strain sequencing project: providing services to taxonomists for standard genome sequencing and annotation.</title>
        <authorList>
            <consortium name="The Broad Institute Genomics Platform"/>
            <consortium name="The Broad Institute Genome Sequencing Center for Infectious Disease"/>
            <person name="Wu L."/>
            <person name="Ma J."/>
        </authorList>
    </citation>
    <scope>NUCLEOTIDE SEQUENCE [LARGE SCALE GENOMIC DNA]</scope>
    <source>
        <strain evidence="8">JCM 17688</strain>
    </source>
</reference>
<keyword evidence="6" id="KW-0812">Transmembrane</keyword>
<keyword evidence="6" id="KW-0472">Membrane</keyword>
<feature type="region of interest" description="Disordered" evidence="5">
    <location>
        <begin position="48"/>
        <end position="71"/>
    </location>
</feature>
<dbReference type="SMART" id="SM01110">
    <property type="entry name" value="Cutinase"/>
    <property type="match status" value="1"/>
</dbReference>
<evidence type="ECO:0000256" key="2">
    <source>
        <dbReference type="ARBA" id="ARBA00022487"/>
    </source>
</evidence>
<evidence type="ECO:0000313" key="8">
    <source>
        <dbReference type="Proteomes" id="UP001500635"/>
    </source>
</evidence>